<evidence type="ECO:0000313" key="1">
    <source>
        <dbReference type="EMBL" id="STD82059.1"/>
    </source>
</evidence>
<proteinExistence type="predicted"/>
<reference evidence="1 2" key="1">
    <citation type="submission" date="2018-06" db="EMBL/GenBank/DDBJ databases">
        <authorList>
            <consortium name="Pathogen Informatics"/>
            <person name="Doyle S."/>
        </authorList>
    </citation>
    <scope>NUCLEOTIDE SEQUENCE [LARGE SCALE GENOMIC DNA]</scope>
    <source>
        <strain evidence="1 2">NCTC12360</strain>
    </source>
</reference>
<evidence type="ECO:0000313" key="2">
    <source>
        <dbReference type="Proteomes" id="UP000254807"/>
    </source>
</evidence>
<organism evidence="1 2">
    <name type="scientific">Enterococcus gallinarum</name>
    <dbReference type="NCBI Taxonomy" id="1353"/>
    <lineage>
        <taxon>Bacteria</taxon>
        <taxon>Bacillati</taxon>
        <taxon>Bacillota</taxon>
        <taxon>Bacilli</taxon>
        <taxon>Lactobacillales</taxon>
        <taxon>Enterococcaceae</taxon>
        <taxon>Enterococcus</taxon>
    </lineage>
</organism>
<sequence>MSDGFEQVSIIKNQVREILRKKSYLVDSYFEGDYETWVGVYARPENKPTYLDPTTSEDGYLQNRYRVDGFKQDFAEWFEWEIENGEVKEE</sequence>
<protein>
    <submittedName>
        <fullName evidence="1">Uncharacterized protein</fullName>
    </submittedName>
</protein>
<dbReference type="EMBL" id="UFYW01000001">
    <property type="protein sequence ID" value="STD82059.1"/>
    <property type="molecule type" value="Genomic_DNA"/>
</dbReference>
<accession>A0A376H1L2</accession>
<dbReference type="Proteomes" id="UP000254807">
    <property type="component" value="Unassembled WGS sequence"/>
</dbReference>
<dbReference type="OrthoDB" id="2187676at2"/>
<gene>
    <name evidence="1" type="ORF">NCTC12360_00478</name>
</gene>
<dbReference type="AlphaFoldDB" id="A0A376H1L2"/>
<keyword evidence="2" id="KW-1185">Reference proteome</keyword>
<name>A0A376H1L2_ENTGA</name>